<dbReference type="SUPFAM" id="SSF46785">
    <property type="entry name" value="Winged helix' DNA-binding domain"/>
    <property type="match status" value="1"/>
</dbReference>
<evidence type="ECO:0000256" key="2">
    <source>
        <dbReference type="ARBA" id="ARBA00023125"/>
    </source>
</evidence>
<sequence length="231" mass="26839">MKRVEDPKRLNQYIQRHAMDEIFTQDMRSIMELFLFKKNEHICRESEGIHYIFFFVEGRAKVYTTLSNGKSLLLCFYENFKILGDVEFVGLQNASTNIQVIEDTYCIGIPLERARSYLINDAKFLRFICNSLGGKLNQCAKNSSINLLYPLESRLASYILATGKHTDFNDKDTIEIHENLTELAELLGTSYRHLLRTLNILISKQIIRKSRQTLQVTDRLALEELAGDLYR</sequence>
<dbReference type="STRING" id="293826.Amet_1392"/>
<dbReference type="PROSITE" id="PS51063">
    <property type="entry name" value="HTH_CRP_2"/>
    <property type="match status" value="1"/>
</dbReference>
<protein>
    <submittedName>
        <fullName evidence="5">Cyclic nucleotide-binding protein</fullName>
    </submittedName>
</protein>
<dbReference type="InterPro" id="IPR036390">
    <property type="entry name" value="WH_DNA-bd_sf"/>
</dbReference>
<evidence type="ECO:0000256" key="3">
    <source>
        <dbReference type="ARBA" id="ARBA00023163"/>
    </source>
</evidence>
<evidence type="ECO:0000313" key="6">
    <source>
        <dbReference type="Proteomes" id="UP000001572"/>
    </source>
</evidence>
<evidence type="ECO:0000313" key="5">
    <source>
        <dbReference type="EMBL" id="ABR47592.1"/>
    </source>
</evidence>
<organism evidence="5 6">
    <name type="scientific">Alkaliphilus metalliredigens (strain QYMF)</name>
    <dbReference type="NCBI Taxonomy" id="293826"/>
    <lineage>
        <taxon>Bacteria</taxon>
        <taxon>Bacillati</taxon>
        <taxon>Bacillota</taxon>
        <taxon>Clostridia</taxon>
        <taxon>Peptostreptococcales</taxon>
        <taxon>Natronincolaceae</taxon>
        <taxon>Alkaliphilus</taxon>
    </lineage>
</organism>
<dbReference type="NCBIfam" id="NF007707">
    <property type="entry name" value="PRK10402.1"/>
    <property type="match status" value="1"/>
</dbReference>
<keyword evidence="1" id="KW-0805">Transcription regulation</keyword>
<dbReference type="AlphaFoldDB" id="A6TN24"/>
<evidence type="ECO:0000259" key="4">
    <source>
        <dbReference type="PROSITE" id="PS51063"/>
    </source>
</evidence>
<dbReference type="Pfam" id="PF00027">
    <property type="entry name" value="cNMP_binding"/>
    <property type="match status" value="1"/>
</dbReference>
<keyword evidence="6" id="KW-1185">Reference proteome</keyword>
<dbReference type="Gene3D" id="2.60.120.10">
    <property type="entry name" value="Jelly Rolls"/>
    <property type="match status" value="1"/>
</dbReference>
<reference evidence="6" key="1">
    <citation type="journal article" date="2016" name="Genome Announc.">
        <title>Complete genome sequence of Alkaliphilus metalliredigens strain QYMF, an alkaliphilic and metal-reducing bacterium isolated from borax-contaminated leachate ponds.</title>
        <authorList>
            <person name="Hwang C."/>
            <person name="Copeland A."/>
            <person name="Lucas S."/>
            <person name="Lapidus A."/>
            <person name="Barry K."/>
            <person name="Detter J.C."/>
            <person name="Glavina Del Rio T."/>
            <person name="Hammon N."/>
            <person name="Israni S."/>
            <person name="Dalin E."/>
            <person name="Tice H."/>
            <person name="Pitluck S."/>
            <person name="Chertkov O."/>
            <person name="Brettin T."/>
            <person name="Bruce D."/>
            <person name="Han C."/>
            <person name="Schmutz J."/>
            <person name="Larimer F."/>
            <person name="Land M.L."/>
            <person name="Hauser L."/>
            <person name="Kyrpides N."/>
            <person name="Mikhailova N."/>
            <person name="Ye Q."/>
            <person name="Zhou J."/>
            <person name="Richardson P."/>
            <person name="Fields M.W."/>
        </authorList>
    </citation>
    <scope>NUCLEOTIDE SEQUENCE [LARGE SCALE GENOMIC DNA]</scope>
    <source>
        <strain evidence="6">QYMF</strain>
    </source>
</reference>
<dbReference type="InterPro" id="IPR000595">
    <property type="entry name" value="cNMP-bd_dom"/>
</dbReference>
<dbReference type="eggNOG" id="COG0664">
    <property type="taxonomic scope" value="Bacteria"/>
</dbReference>
<dbReference type="PANTHER" id="PTHR24567">
    <property type="entry name" value="CRP FAMILY TRANSCRIPTIONAL REGULATORY PROTEIN"/>
    <property type="match status" value="1"/>
</dbReference>
<dbReference type="HOGENOM" id="CLU_075053_11_0_9"/>
<keyword evidence="2" id="KW-0238">DNA-binding</keyword>
<keyword evidence="3" id="KW-0804">Transcription</keyword>
<dbReference type="InterPro" id="IPR018490">
    <property type="entry name" value="cNMP-bd_dom_sf"/>
</dbReference>
<dbReference type="PANTHER" id="PTHR24567:SF26">
    <property type="entry name" value="REGULATORY PROTEIN YEIL"/>
    <property type="match status" value="1"/>
</dbReference>
<dbReference type="Proteomes" id="UP000001572">
    <property type="component" value="Chromosome"/>
</dbReference>
<feature type="domain" description="HTH crp-type" evidence="4">
    <location>
        <begin position="149"/>
        <end position="220"/>
    </location>
</feature>
<dbReference type="SUPFAM" id="SSF51206">
    <property type="entry name" value="cAMP-binding domain-like"/>
    <property type="match status" value="1"/>
</dbReference>
<dbReference type="CDD" id="cd00038">
    <property type="entry name" value="CAP_ED"/>
    <property type="match status" value="1"/>
</dbReference>
<dbReference type="GO" id="GO:0005829">
    <property type="term" value="C:cytosol"/>
    <property type="evidence" value="ECO:0007669"/>
    <property type="project" value="TreeGrafter"/>
</dbReference>
<dbReference type="GO" id="GO:0003700">
    <property type="term" value="F:DNA-binding transcription factor activity"/>
    <property type="evidence" value="ECO:0007669"/>
    <property type="project" value="TreeGrafter"/>
</dbReference>
<dbReference type="InterPro" id="IPR012318">
    <property type="entry name" value="HTH_CRP"/>
</dbReference>
<proteinExistence type="predicted"/>
<dbReference type="EMBL" id="CP000724">
    <property type="protein sequence ID" value="ABR47592.1"/>
    <property type="molecule type" value="Genomic_DNA"/>
</dbReference>
<dbReference type="InterPro" id="IPR014710">
    <property type="entry name" value="RmlC-like_jellyroll"/>
</dbReference>
<dbReference type="InterPro" id="IPR050397">
    <property type="entry name" value="Env_Response_Regulators"/>
</dbReference>
<dbReference type="OrthoDB" id="581021at2"/>
<gene>
    <name evidence="5" type="ordered locus">Amet_1392</name>
</gene>
<evidence type="ECO:0000256" key="1">
    <source>
        <dbReference type="ARBA" id="ARBA00023015"/>
    </source>
</evidence>
<dbReference type="Pfam" id="PF13545">
    <property type="entry name" value="HTH_Crp_2"/>
    <property type="match status" value="1"/>
</dbReference>
<name>A6TN24_ALKMQ</name>
<dbReference type="GO" id="GO:0003677">
    <property type="term" value="F:DNA binding"/>
    <property type="evidence" value="ECO:0007669"/>
    <property type="project" value="UniProtKB-KW"/>
</dbReference>
<dbReference type="RefSeq" id="WP_012062633.1">
    <property type="nucleotide sequence ID" value="NC_009633.1"/>
</dbReference>
<dbReference type="KEGG" id="amt:Amet_1392"/>
<accession>A6TN24</accession>